<evidence type="ECO:0000313" key="5">
    <source>
        <dbReference type="EMBL" id="CEP01127.1"/>
    </source>
</evidence>
<dbReference type="PANTHER" id="PTHR24198:SF165">
    <property type="entry name" value="ANKYRIN REPEAT-CONTAINING PROTEIN-RELATED"/>
    <property type="match status" value="1"/>
</dbReference>
<dbReference type="PROSITE" id="PS50088">
    <property type="entry name" value="ANK_REPEAT"/>
    <property type="match status" value="2"/>
</dbReference>
<evidence type="ECO:0000256" key="4">
    <source>
        <dbReference type="SAM" id="SignalP"/>
    </source>
</evidence>
<keyword evidence="6" id="KW-1185">Reference proteome</keyword>
<dbReference type="InterPro" id="IPR036770">
    <property type="entry name" value="Ankyrin_rpt-contain_sf"/>
</dbReference>
<dbReference type="InterPro" id="IPR011333">
    <property type="entry name" value="SKP1/BTB/POZ_sf"/>
</dbReference>
<feature type="repeat" description="ANK" evidence="3">
    <location>
        <begin position="340"/>
        <end position="373"/>
    </location>
</feature>
<evidence type="ECO:0000256" key="2">
    <source>
        <dbReference type="ARBA" id="ARBA00023043"/>
    </source>
</evidence>
<sequence>MVSPILVFLAVPYAVISAVTLRPCDVDIGHVVNTDAAVSHSRTLHNLPVVGDLSENVLSLPNVHDSELQLIVEFINTVPVLEVARAIQWVQCKVMAMDVHQQCRLVASAHYLDMETLMVAIASTKRKWNDIAAMRDRVPMEALQAIVHSTPGIVRLRQVADSGNHHEVTSQTVNQIQERLVTGDVATVASGAQRKRDSAGVENVLLWAASEGEISVVELLIDAPGIDVNARNQNRQTSLHLAAYYAHVDIVELLLSSSQIIVGARNIKQDTPLHAAIQGAHFDFAVDRFNLDPHNREVGDVLDPGVRAEIFSRVADGRHGQVIRLLTKAPGIDVNARNSERITPLHLAATVGYAEAVEALLGVTGIDLDMRDLAGRTALVQANEGQFADIVEMLTRHACLVESPRALRRLGRRFRNVLGRRCWRVPRCRLPDCDCIIIYECGSP</sequence>
<keyword evidence="4" id="KW-0732">Signal</keyword>
<dbReference type="PANTHER" id="PTHR24198">
    <property type="entry name" value="ANKYRIN REPEAT AND PROTEIN KINASE DOMAIN-CONTAINING PROTEIN"/>
    <property type="match status" value="1"/>
</dbReference>
<dbReference type="AlphaFoldDB" id="A0A0G4J0W8"/>
<dbReference type="STRING" id="37360.A0A0G4J0W8"/>
<keyword evidence="2 3" id="KW-0040">ANK repeat</keyword>
<dbReference type="SUPFAM" id="SSF48403">
    <property type="entry name" value="Ankyrin repeat"/>
    <property type="match status" value="1"/>
</dbReference>
<dbReference type="SMART" id="SM00248">
    <property type="entry name" value="ANK"/>
    <property type="match status" value="5"/>
</dbReference>
<name>A0A0G4J0W8_PLABS</name>
<protein>
    <submittedName>
        <fullName evidence="5">Uncharacterized protein</fullName>
    </submittedName>
</protein>
<feature type="chain" id="PRO_5005193687" evidence="4">
    <location>
        <begin position="19"/>
        <end position="444"/>
    </location>
</feature>
<dbReference type="EMBL" id="CDSF01000109">
    <property type="protein sequence ID" value="CEP01127.1"/>
    <property type="molecule type" value="Genomic_DNA"/>
</dbReference>
<keyword evidence="1" id="KW-0677">Repeat</keyword>
<organism evidence="5 6">
    <name type="scientific">Plasmodiophora brassicae</name>
    <name type="common">Clubroot disease agent</name>
    <dbReference type="NCBI Taxonomy" id="37360"/>
    <lineage>
        <taxon>Eukaryota</taxon>
        <taxon>Sar</taxon>
        <taxon>Rhizaria</taxon>
        <taxon>Endomyxa</taxon>
        <taxon>Phytomyxea</taxon>
        <taxon>Plasmodiophorida</taxon>
        <taxon>Plasmodiophoridae</taxon>
        <taxon>Plasmodiophora</taxon>
    </lineage>
</organism>
<feature type="repeat" description="ANK" evidence="3">
    <location>
        <begin position="234"/>
        <end position="256"/>
    </location>
</feature>
<dbReference type="Proteomes" id="UP000039324">
    <property type="component" value="Unassembled WGS sequence"/>
</dbReference>
<evidence type="ECO:0000256" key="3">
    <source>
        <dbReference type="PROSITE-ProRule" id="PRU00023"/>
    </source>
</evidence>
<dbReference type="InterPro" id="IPR002110">
    <property type="entry name" value="Ankyrin_rpt"/>
</dbReference>
<dbReference type="Gene3D" id="1.25.40.20">
    <property type="entry name" value="Ankyrin repeat-containing domain"/>
    <property type="match status" value="2"/>
</dbReference>
<feature type="signal peptide" evidence="4">
    <location>
        <begin position="1"/>
        <end position="18"/>
    </location>
</feature>
<evidence type="ECO:0000256" key="1">
    <source>
        <dbReference type="ARBA" id="ARBA00022737"/>
    </source>
</evidence>
<evidence type="ECO:0000313" key="6">
    <source>
        <dbReference type="Proteomes" id="UP000039324"/>
    </source>
</evidence>
<proteinExistence type="predicted"/>
<dbReference type="Pfam" id="PF12796">
    <property type="entry name" value="Ank_2"/>
    <property type="match status" value="2"/>
</dbReference>
<gene>
    <name evidence="5" type="ORF">PBRA_008439</name>
</gene>
<reference evidence="5 6" key="1">
    <citation type="submission" date="2015-02" db="EMBL/GenBank/DDBJ databases">
        <authorList>
            <person name="Chooi Y.-H."/>
        </authorList>
    </citation>
    <scope>NUCLEOTIDE SEQUENCE [LARGE SCALE GENOMIC DNA]</scope>
    <source>
        <strain evidence="5">E3</strain>
    </source>
</reference>
<dbReference type="PROSITE" id="PS50297">
    <property type="entry name" value="ANK_REP_REGION"/>
    <property type="match status" value="2"/>
</dbReference>
<dbReference type="Gene3D" id="3.30.710.10">
    <property type="entry name" value="Potassium Channel Kv1.1, Chain A"/>
    <property type="match status" value="1"/>
</dbReference>
<dbReference type="OrthoDB" id="19174at2759"/>
<accession>A0A0G4J0W8</accession>